<dbReference type="EMBL" id="JYIK01000850">
    <property type="protein sequence ID" value="KWX09286.1"/>
    <property type="molecule type" value="Genomic_DNA"/>
</dbReference>
<sequence>MSRWIFEPGHTEAEFRARHMMITWVRGLFKDIHGSLEFDWDRCMDATFQGEIDATKVWTGEPNRDAHLRSADFFDVDHYPKIFFTGRATERTGYTHAKVSADLTIRGVTRPVTLDVAYLGEWETPFWVGDENRGTMRRMGFEATTTINRHDFGVAWQDKLPGGGVVVSNEIYVTVDAEAILEADLERTGAIEGYRD</sequence>
<evidence type="ECO:0000313" key="4">
    <source>
        <dbReference type="EMBL" id="KWX09286.1"/>
    </source>
</evidence>
<evidence type="ECO:0000256" key="1">
    <source>
        <dbReference type="ARBA" id="ARBA00008812"/>
    </source>
</evidence>
<dbReference type="PATRIC" id="fig|1469144.8.peg.5110"/>
<dbReference type="Pfam" id="PF04264">
    <property type="entry name" value="YceI"/>
    <property type="match status" value="1"/>
</dbReference>
<comment type="caution">
    <text evidence="3">The sequence shown here is derived from an EMBL/GenBank/DDBJ whole genome shotgun (WGS) entry which is preliminary data.</text>
</comment>
<evidence type="ECO:0000313" key="6">
    <source>
        <dbReference type="Proteomes" id="UP000070659"/>
    </source>
</evidence>
<organism evidence="3 6">
    <name type="scientific">Carbonactinospora thermoautotrophica</name>
    <dbReference type="NCBI Taxonomy" id="1469144"/>
    <lineage>
        <taxon>Bacteria</taxon>
        <taxon>Bacillati</taxon>
        <taxon>Actinomycetota</taxon>
        <taxon>Actinomycetes</taxon>
        <taxon>Kitasatosporales</taxon>
        <taxon>Carbonactinosporaceae</taxon>
        <taxon>Carbonactinospora</taxon>
    </lineage>
</organism>
<reference evidence="5" key="2">
    <citation type="submission" date="2015-02" db="EMBL/GenBank/DDBJ databases">
        <title>Physiological reanalysis, assessment of diazotrophy, and genome sequences of multiple isolates of Streptomyces thermoautotrophicus.</title>
        <authorList>
            <person name="MacKellar D.C."/>
            <person name="Lieber L."/>
            <person name="Norman J."/>
            <person name="Bolger A."/>
            <person name="Tobin C."/>
            <person name="Murray J.W."/>
            <person name="Friesen M."/>
            <person name="Prell J."/>
        </authorList>
    </citation>
    <scope>NUCLEOTIDE SEQUENCE [LARGE SCALE GENOMIC DNA]</scope>
    <source>
        <strain evidence="5">UBT1</strain>
    </source>
</reference>
<feature type="domain" description="Lipid/polyisoprenoid-binding YceI-like" evidence="2">
    <location>
        <begin position="3"/>
        <end position="180"/>
    </location>
</feature>
<dbReference type="SMART" id="SM00867">
    <property type="entry name" value="YceI"/>
    <property type="match status" value="1"/>
</dbReference>
<comment type="similarity">
    <text evidence="1">Belongs to the UPF0312 family.</text>
</comment>
<dbReference type="SUPFAM" id="SSF101874">
    <property type="entry name" value="YceI-like"/>
    <property type="match status" value="1"/>
</dbReference>
<dbReference type="PANTHER" id="PTHR34406:SF1">
    <property type="entry name" value="PROTEIN YCEI"/>
    <property type="match status" value="1"/>
</dbReference>
<dbReference type="EMBL" id="JYIJ01000011">
    <property type="protein sequence ID" value="KWX05535.1"/>
    <property type="molecule type" value="Genomic_DNA"/>
</dbReference>
<evidence type="ECO:0000313" key="3">
    <source>
        <dbReference type="EMBL" id="KWX05535.1"/>
    </source>
</evidence>
<name>A0A132N5W4_9ACTN</name>
<dbReference type="AlphaFoldDB" id="A0A132N5W4"/>
<proteinExistence type="inferred from homology"/>
<dbReference type="Gene3D" id="2.40.128.110">
    <property type="entry name" value="Lipid/polyisoprenoid-binding, YceI-like"/>
    <property type="match status" value="1"/>
</dbReference>
<dbReference type="PANTHER" id="PTHR34406">
    <property type="entry name" value="PROTEIN YCEI"/>
    <property type="match status" value="1"/>
</dbReference>
<protein>
    <recommendedName>
        <fullName evidence="2">Lipid/polyisoprenoid-binding YceI-like domain-containing protein</fullName>
    </recommendedName>
</protein>
<dbReference type="RefSeq" id="WP_066887501.1">
    <property type="nucleotide sequence ID" value="NZ_JYIJ01000011.1"/>
</dbReference>
<accession>A0A132N5W4</accession>
<evidence type="ECO:0000313" key="5">
    <source>
        <dbReference type="Proteomes" id="UP000070598"/>
    </source>
</evidence>
<reference evidence="3 6" key="1">
    <citation type="submission" date="2015-02" db="EMBL/GenBank/DDBJ databases">
        <title>Physiological reanalysis, assessment of diazotrophy, and genome sequences of multiple isolates of Streptomyces thermoautotrophicus.</title>
        <authorList>
            <person name="MacKellar D.C."/>
            <person name="Lieber L."/>
            <person name="Norman J."/>
            <person name="Bolger A."/>
            <person name="Tobin C."/>
            <person name="Murray J.W."/>
            <person name="Prell J."/>
        </authorList>
    </citation>
    <scope>NUCLEOTIDE SEQUENCE [LARGE SCALE GENOMIC DNA]</scope>
    <source>
        <strain evidence="3 6">UBT1</strain>
    </source>
</reference>
<dbReference type="InterPro" id="IPR036761">
    <property type="entry name" value="TTHA0802/YceI-like_sf"/>
</dbReference>
<dbReference type="Proteomes" id="UP000070598">
    <property type="component" value="Unassembled WGS sequence"/>
</dbReference>
<gene>
    <name evidence="3" type="ORF">TH66_02370</name>
    <name evidence="4" type="ORF">TR74_10530</name>
</gene>
<dbReference type="Proteomes" id="UP000070659">
    <property type="component" value="Unassembled WGS sequence"/>
</dbReference>
<evidence type="ECO:0000259" key="2">
    <source>
        <dbReference type="SMART" id="SM00867"/>
    </source>
</evidence>
<dbReference type="InterPro" id="IPR007372">
    <property type="entry name" value="Lipid/polyisoprenoid-bd_YceI"/>
</dbReference>
<dbReference type="OrthoDB" id="9811006at2"/>